<dbReference type="SUPFAM" id="SSF46689">
    <property type="entry name" value="Homeodomain-like"/>
    <property type="match status" value="1"/>
</dbReference>
<dbReference type="Gene3D" id="1.10.357.10">
    <property type="entry name" value="Tetracycline Repressor, domain 2"/>
    <property type="match status" value="1"/>
</dbReference>
<dbReference type="Pfam" id="PF00440">
    <property type="entry name" value="TetR_N"/>
    <property type="match status" value="1"/>
</dbReference>
<dbReference type="Proteomes" id="UP000218505">
    <property type="component" value="Chromosome"/>
</dbReference>
<dbReference type="GO" id="GO:0003700">
    <property type="term" value="F:DNA-binding transcription factor activity"/>
    <property type="evidence" value="ECO:0007669"/>
    <property type="project" value="TreeGrafter"/>
</dbReference>
<organism evidence="6 7">
    <name type="scientific">Actinosynnema pretiosum</name>
    <dbReference type="NCBI Taxonomy" id="42197"/>
    <lineage>
        <taxon>Bacteria</taxon>
        <taxon>Bacillati</taxon>
        <taxon>Actinomycetota</taxon>
        <taxon>Actinomycetes</taxon>
        <taxon>Pseudonocardiales</taxon>
        <taxon>Pseudonocardiaceae</taxon>
        <taxon>Actinosynnema</taxon>
    </lineage>
</organism>
<dbReference type="KEGG" id="apre:CNX65_14125"/>
<feature type="domain" description="HTH tetR-type" evidence="5">
    <location>
        <begin position="7"/>
        <end position="67"/>
    </location>
</feature>
<keyword evidence="3" id="KW-0804">Transcription</keyword>
<keyword evidence="2 4" id="KW-0238">DNA-binding</keyword>
<dbReference type="InterPro" id="IPR009057">
    <property type="entry name" value="Homeodomain-like_sf"/>
</dbReference>
<evidence type="ECO:0000256" key="3">
    <source>
        <dbReference type="ARBA" id="ARBA00023163"/>
    </source>
</evidence>
<feature type="DNA-binding region" description="H-T-H motif" evidence="4">
    <location>
        <begin position="30"/>
        <end position="49"/>
    </location>
</feature>
<dbReference type="GO" id="GO:0000976">
    <property type="term" value="F:transcription cis-regulatory region binding"/>
    <property type="evidence" value="ECO:0007669"/>
    <property type="project" value="TreeGrafter"/>
</dbReference>
<evidence type="ECO:0000256" key="2">
    <source>
        <dbReference type="ARBA" id="ARBA00023125"/>
    </source>
</evidence>
<evidence type="ECO:0000256" key="4">
    <source>
        <dbReference type="PROSITE-ProRule" id="PRU00335"/>
    </source>
</evidence>
<dbReference type="InterPro" id="IPR050109">
    <property type="entry name" value="HTH-type_TetR-like_transc_reg"/>
</dbReference>
<sequence length="189" mass="20412">MAREIRHEADVRLLDRAAALFARHGFDHTSIKDVADAVGLSKAGLLHHYPTKEALFTAAAELGRERARQVYGQAMRLPAGPERDRLAVELVTDLALEHPGLIAMAAGVITEMGSDSAHPLLVPDSDELSMFAVFDVDPHDVDSERLVRVIGALSALAVLSLAANHVDRKSVWRRHIVATCLAALGHPSP</sequence>
<name>A0A290Z5I7_9PSEU</name>
<dbReference type="AlphaFoldDB" id="A0A290Z5I7"/>
<dbReference type="PANTHER" id="PTHR30055">
    <property type="entry name" value="HTH-TYPE TRANSCRIPTIONAL REGULATOR RUTR"/>
    <property type="match status" value="1"/>
</dbReference>
<protein>
    <submittedName>
        <fullName evidence="6">TetR family transcriptional regulator</fullName>
    </submittedName>
</protein>
<dbReference type="PRINTS" id="PR00455">
    <property type="entry name" value="HTHTETR"/>
</dbReference>
<evidence type="ECO:0000313" key="6">
    <source>
        <dbReference type="EMBL" id="ATE54290.1"/>
    </source>
</evidence>
<keyword evidence="7" id="KW-1185">Reference proteome</keyword>
<evidence type="ECO:0000313" key="7">
    <source>
        <dbReference type="Proteomes" id="UP000218505"/>
    </source>
</evidence>
<accession>A0A290Z5I7</accession>
<dbReference type="RefSeq" id="WP_096493293.1">
    <property type="nucleotide sequence ID" value="NZ_CP023445.1"/>
</dbReference>
<dbReference type="InterPro" id="IPR001647">
    <property type="entry name" value="HTH_TetR"/>
</dbReference>
<dbReference type="PANTHER" id="PTHR30055:SF234">
    <property type="entry name" value="HTH-TYPE TRANSCRIPTIONAL REGULATOR BETI"/>
    <property type="match status" value="1"/>
</dbReference>
<evidence type="ECO:0000259" key="5">
    <source>
        <dbReference type="PROSITE" id="PS50977"/>
    </source>
</evidence>
<reference evidence="6" key="1">
    <citation type="submission" date="2017-09" db="EMBL/GenBank/DDBJ databases">
        <title>Complete Genome Sequence of ansamitocin-producing Bacterium Actinosynnema pretiosum X47.</title>
        <authorList>
            <person name="Cao G."/>
            <person name="Zong G."/>
            <person name="Zhong C."/>
            <person name="Fu J."/>
        </authorList>
    </citation>
    <scope>NUCLEOTIDE SEQUENCE [LARGE SCALE GENOMIC DNA]</scope>
    <source>
        <strain evidence="6">X47</strain>
    </source>
</reference>
<dbReference type="PROSITE" id="PS50977">
    <property type="entry name" value="HTH_TETR_2"/>
    <property type="match status" value="1"/>
</dbReference>
<evidence type="ECO:0000256" key="1">
    <source>
        <dbReference type="ARBA" id="ARBA00023015"/>
    </source>
</evidence>
<keyword evidence="1" id="KW-0805">Transcription regulation</keyword>
<dbReference type="EMBL" id="CP023445">
    <property type="protein sequence ID" value="ATE54290.1"/>
    <property type="molecule type" value="Genomic_DNA"/>
</dbReference>
<proteinExistence type="predicted"/>
<gene>
    <name evidence="6" type="ORF">CNX65_14125</name>
</gene>